<evidence type="ECO:0000313" key="4">
    <source>
        <dbReference type="Proteomes" id="UP000480246"/>
    </source>
</evidence>
<organism evidence="3 4">
    <name type="scientific">Gracilibacillus oryzae</name>
    <dbReference type="NCBI Taxonomy" id="1672701"/>
    <lineage>
        <taxon>Bacteria</taxon>
        <taxon>Bacillati</taxon>
        <taxon>Bacillota</taxon>
        <taxon>Bacilli</taxon>
        <taxon>Bacillales</taxon>
        <taxon>Bacillaceae</taxon>
        <taxon>Gracilibacillus</taxon>
    </lineage>
</organism>
<dbReference type="SUPFAM" id="SSF54106">
    <property type="entry name" value="LysM domain"/>
    <property type="match status" value="1"/>
</dbReference>
<dbReference type="SMART" id="SM00257">
    <property type="entry name" value="LysM"/>
    <property type="match status" value="1"/>
</dbReference>
<evidence type="ECO:0000259" key="2">
    <source>
        <dbReference type="PROSITE" id="PS51782"/>
    </source>
</evidence>
<dbReference type="OrthoDB" id="2033517at2"/>
<dbReference type="InterPro" id="IPR014248">
    <property type="entry name" value="Spore_coat_assembly_SafA"/>
</dbReference>
<dbReference type="InterPro" id="IPR018392">
    <property type="entry name" value="LysM"/>
</dbReference>
<feature type="region of interest" description="Disordered" evidence="1">
    <location>
        <begin position="258"/>
        <end position="278"/>
    </location>
</feature>
<evidence type="ECO:0000256" key="1">
    <source>
        <dbReference type="SAM" id="MobiDB-lite"/>
    </source>
</evidence>
<dbReference type="PROSITE" id="PS51782">
    <property type="entry name" value="LYSM"/>
    <property type="match status" value="1"/>
</dbReference>
<keyword evidence="4" id="KW-1185">Reference proteome</keyword>
<dbReference type="Gene3D" id="3.10.350.10">
    <property type="entry name" value="LysM domain"/>
    <property type="match status" value="1"/>
</dbReference>
<reference evidence="3 4" key="1">
    <citation type="submission" date="2019-10" db="EMBL/GenBank/DDBJ databases">
        <title>Gracilibacillus sp. nov. isolated from rice seeds.</title>
        <authorList>
            <person name="He S."/>
        </authorList>
    </citation>
    <scope>NUCLEOTIDE SEQUENCE [LARGE SCALE GENOMIC DNA]</scope>
    <source>
        <strain evidence="3 4">TD8</strain>
    </source>
</reference>
<proteinExistence type="predicted"/>
<protein>
    <submittedName>
        <fullName evidence="3">SafA/ExsA family spore coat assembly protein</fullName>
    </submittedName>
</protein>
<dbReference type="AlphaFoldDB" id="A0A7C8GT17"/>
<feature type="compositionally biased region" description="Polar residues" evidence="1">
    <location>
        <begin position="56"/>
        <end position="74"/>
    </location>
</feature>
<feature type="region of interest" description="Disordered" evidence="1">
    <location>
        <begin position="302"/>
        <end position="335"/>
    </location>
</feature>
<feature type="region of interest" description="Disordered" evidence="1">
    <location>
        <begin position="115"/>
        <end position="137"/>
    </location>
</feature>
<dbReference type="NCBIfam" id="TIGR02899">
    <property type="entry name" value="spore_safA"/>
    <property type="match status" value="1"/>
</dbReference>
<dbReference type="Proteomes" id="UP000480246">
    <property type="component" value="Unassembled WGS sequence"/>
</dbReference>
<evidence type="ECO:0000313" key="3">
    <source>
        <dbReference type="EMBL" id="KAB8134747.1"/>
    </source>
</evidence>
<dbReference type="CDD" id="cd00118">
    <property type="entry name" value="LysM"/>
    <property type="match status" value="1"/>
</dbReference>
<dbReference type="InterPro" id="IPR036779">
    <property type="entry name" value="LysM_dom_sf"/>
</dbReference>
<name>A0A7C8GT17_9BACI</name>
<feature type="domain" description="LysM" evidence="2">
    <location>
        <begin position="10"/>
        <end position="55"/>
    </location>
</feature>
<feature type="region of interest" description="Disordered" evidence="1">
    <location>
        <begin position="52"/>
        <end position="92"/>
    </location>
</feature>
<accession>A0A7C8GT17</accession>
<comment type="caution">
    <text evidence="3">The sequence shown here is derived from an EMBL/GenBank/DDBJ whole genome shotgun (WGS) entry which is preliminary data.</text>
</comment>
<dbReference type="Pfam" id="PF01476">
    <property type="entry name" value="LysM"/>
    <property type="match status" value="1"/>
</dbReference>
<dbReference type="EMBL" id="WEID01000054">
    <property type="protein sequence ID" value="KAB8134747.1"/>
    <property type="molecule type" value="Genomic_DNA"/>
</dbReference>
<sequence length="383" mass="43362">MEWKGVSTLKIHVVQENETLWTIAQKYGVDFEQLIAVNQQISDPDMIMPGMKIKIPSTSNKQDQAPSKKQQTIPKQDKQEVVPVEPTPPKNQIVPEIKEDEDKKWEPLKKELPSLPINFNKQQPPKKEQPMQPVMPQQEPSQDLKWLQFTSNMNNFETNIQPVQPKEEKYHQKPESHKPQQEMPKPHYPMQMPQVQPAQMQAPCYSQEGIPFGGGHMQPMHHMNPMGGYPFPDNFQPDVMGASHQQMPMSNQAPFPMPQSNMMPQQQPMPQAGFMPQQQSMPQNGFMPQQEMPADFMAQQQPMPQNNDAATGNEPARTAMGSTDAATADDEPATTKRTTTWNVRLSNGSIGTARFRADTLWDAAAKHVSANARSRNDVAIWTP</sequence>
<gene>
    <name evidence="3" type="primary">safA</name>
    <name evidence="3" type="ORF">F9U64_11465</name>
</gene>